<dbReference type="Pfam" id="PF13191">
    <property type="entry name" value="AAA_16"/>
    <property type="match status" value="1"/>
</dbReference>
<dbReference type="PROSITE" id="PS50110">
    <property type="entry name" value="RESPONSE_REGULATORY"/>
    <property type="match status" value="1"/>
</dbReference>
<dbReference type="PROSITE" id="PS50109">
    <property type="entry name" value="HIS_KIN"/>
    <property type="match status" value="1"/>
</dbReference>
<dbReference type="InterPro" id="IPR027417">
    <property type="entry name" value="P-loop_NTPase"/>
</dbReference>
<reference evidence="23 24" key="2">
    <citation type="journal article" date="2012" name="J. Bacteriol.">
        <title>Complete genome sequences of Desulfosporosinus orientis DSM765T, Desulfosporosinus youngiae DSM17734T, Desulfosporosinus meridiei DSM13257T, and Desulfosporosinus acidiphilus DSM22704T.</title>
        <authorList>
            <person name="Pester M."/>
            <person name="Brambilla E."/>
            <person name="Alazard D."/>
            <person name="Rattei T."/>
            <person name="Weinmaier T."/>
            <person name="Han J."/>
            <person name="Lucas S."/>
            <person name="Lapidus A."/>
            <person name="Cheng J.F."/>
            <person name="Goodwin L."/>
            <person name="Pitluck S."/>
            <person name="Peters L."/>
            <person name="Ovchinnikova G."/>
            <person name="Teshima H."/>
            <person name="Detter J.C."/>
            <person name="Han C.S."/>
            <person name="Tapia R."/>
            <person name="Land M.L."/>
            <person name="Hauser L."/>
            <person name="Kyrpides N.C."/>
            <person name="Ivanova N.N."/>
            <person name="Pagani I."/>
            <person name="Huntmann M."/>
            <person name="Wei C.L."/>
            <person name="Davenport K.W."/>
            <person name="Daligault H."/>
            <person name="Chain P.S."/>
            <person name="Chen A."/>
            <person name="Mavromatis K."/>
            <person name="Markowitz V."/>
            <person name="Szeto E."/>
            <person name="Mikhailova N."/>
            <person name="Pati A."/>
            <person name="Wagner M."/>
            <person name="Woyke T."/>
            <person name="Ollivier B."/>
            <person name="Klenk H.P."/>
            <person name="Spring S."/>
            <person name="Loy A."/>
        </authorList>
    </citation>
    <scope>NUCLEOTIDE SEQUENCE [LARGE SCALE GENOMIC DNA]</scope>
    <source>
        <strain evidence="24">ATCC 19365 / DSM 765 / NCIMB 8382 / VKM B-1628</strain>
    </source>
</reference>
<dbReference type="SUPFAM" id="SSF52540">
    <property type="entry name" value="P-loop containing nucleoside triphosphate hydrolases"/>
    <property type="match status" value="1"/>
</dbReference>
<keyword evidence="7" id="KW-0808">Transferase</keyword>
<dbReference type="GO" id="GO:0016020">
    <property type="term" value="C:membrane"/>
    <property type="evidence" value="ECO:0007669"/>
    <property type="project" value="UniProtKB-SubCell"/>
</dbReference>
<dbReference type="Gene3D" id="3.40.50.2300">
    <property type="match status" value="1"/>
</dbReference>
<feature type="modified residue" description="Phosphohistidine" evidence="17">
    <location>
        <position position="1867"/>
    </location>
</feature>
<dbReference type="Gene3D" id="1.10.510.10">
    <property type="entry name" value="Transferase(Phosphotransferase) domain 1"/>
    <property type="match status" value="1"/>
</dbReference>
<dbReference type="EC" id="2.7.13.3" evidence="4"/>
<feature type="domain" description="HPt" evidence="22">
    <location>
        <begin position="1828"/>
        <end position="1928"/>
    </location>
</feature>
<gene>
    <name evidence="23" type="ordered locus">Desor_4540</name>
</gene>
<evidence type="ECO:0000259" key="22">
    <source>
        <dbReference type="PROSITE" id="PS50894"/>
    </source>
</evidence>
<dbReference type="GO" id="GO:0005524">
    <property type="term" value="F:ATP binding"/>
    <property type="evidence" value="ECO:0007669"/>
    <property type="project" value="UniProtKB-KW"/>
</dbReference>
<dbReference type="InterPro" id="IPR029016">
    <property type="entry name" value="GAF-like_dom_sf"/>
</dbReference>
<keyword evidence="11" id="KW-0067">ATP-binding</keyword>
<dbReference type="InterPro" id="IPR003018">
    <property type="entry name" value="GAF"/>
</dbReference>
<evidence type="ECO:0000256" key="10">
    <source>
        <dbReference type="ARBA" id="ARBA00022777"/>
    </source>
</evidence>
<dbReference type="Pfam" id="PF01590">
    <property type="entry name" value="GAF"/>
    <property type="match status" value="1"/>
</dbReference>
<dbReference type="CDD" id="cd17546">
    <property type="entry name" value="REC_hyHK_CKI1_RcsC-like"/>
    <property type="match status" value="1"/>
</dbReference>
<dbReference type="PATRIC" id="fig|768706.3.peg.4614"/>
<evidence type="ECO:0000256" key="16">
    <source>
        <dbReference type="ARBA" id="ARBA00074306"/>
    </source>
</evidence>
<dbReference type="InterPro" id="IPR003594">
    <property type="entry name" value="HATPase_dom"/>
</dbReference>
<dbReference type="Pfam" id="PF00512">
    <property type="entry name" value="HisKA"/>
    <property type="match status" value="1"/>
</dbReference>
<evidence type="ECO:0000256" key="3">
    <source>
        <dbReference type="ARBA" id="ARBA00006402"/>
    </source>
</evidence>
<dbReference type="InterPro" id="IPR000719">
    <property type="entry name" value="Prot_kinase_dom"/>
</dbReference>
<keyword evidence="9" id="KW-0547">Nucleotide-binding</keyword>
<dbReference type="SMART" id="SM00220">
    <property type="entry name" value="S_TKc"/>
    <property type="match status" value="1"/>
</dbReference>
<comment type="function">
    <text evidence="15">May play the central regulatory role in sporulation. It may be an element of the effector pathway responsible for the activation of sporulation genes in response to nutritional stress. Spo0A may act in concert with spo0H (a sigma factor) to control the expression of some genes that are critical to the sporulation process.</text>
</comment>
<dbReference type="RefSeq" id="WP_014186753.1">
    <property type="nucleotide sequence ID" value="NC_016584.1"/>
</dbReference>
<dbReference type="FunFam" id="1.10.287.130:FF:000004">
    <property type="entry name" value="Ethylene receptor 1"/>
    <property type="match status" value="1"/>
</dbReference>
<keyword evidence="8" id="KW-0812">Transmembrane</keyword>
<evidence type="ECO:0000259" key="20">
    <source>
        <dbReference type="PROSITE" id="PS50109"/>
    </source>
</evidence>
<dbReference type="SUPFAM" id="SSF55781">
    <property type="entry name" value="GAF domain-like"/>
    <property type="match status" value="1"/>
</dbReference>
<evidence type="ECO:0000256" key="9">
    <source>
        <dbReference type="ARBA" id="ARBA00022741"/>
    </source>
</evidence>
<dbReference type="InterPro" id="IPR003661">
    <property type="entry name" value="HisK_dim/P_dom"/>
</dbReference>
<dbReference type="KEGG" id="dor:Desor_4540"/>
<keyword evidence="10" id="KW-0418">Kinase</keyword>
<dbReference type="InterPro" id="IPR041664">
    <property type="entry name" value="AAA_16"/>
</dbReference>
<dbReference type="Proteomes" id="UP000006346">
    <property type="component" value="Chromosome"/>
</dbReference>
<dbReference type="OrthoDB" id="9801841at2"/>
<dbReference type="SUPFAM" id="SSF56112">
    <property type="entry name" value="Protein kinase-like (PK-like)"/>
    <property type="match status" value="1"/>
</dbReference>
<dbReference type="eggNOG" id="COG0515">
    <property type="taxonomic scope" value="Bacteria"/>
</dbReference>
<evidence type="ECO:0000313" key="23">
    <source>
        <dbReference type="EMBL" id="AET69946.1"/>
    </source>
</evidence>
<feature type="modified residue" description="4-aspartylphosphate" evidence="18">
    <location>
        <position position="1729"/>
    </location>
</feature>
<dbReference type="InterPro" id="IPR011009">
    <property type="entry name" value="Kinase-like_dom_sf"/>
</dbReference>
<dbReference type="InterPro" id="IPR011006">
    <property type="entry name" value="CheY-like_superfamily"/>
</dbReference>
<dbReference type="Gene3D" id="1.10.287.130">
    <property type="match status" value="1"/>
</dbReference>
<dbReference type="InterPro" id="IPR036890">
    <property type="entry name" value="HATPase_C_sf"/>
</dbReference>
<comment type="subcellular location">
    <subcellularLocation>
        <location evidence="2">Membrane</location>
    </subcellularLocation>
</comment>
<dbReference type="SUPFAM" id="SSF52172">
    <property type="entry name" value="CheY-like"/>
    <property type="match status" value="1"/>
</dbReference>
<evidence type="ECO:0000256" key="4">
    <source>
        <dbReference type="ARBA" id="ARBA00012438"/>
    </source>
</evidence>
<feature type="domain" description="Histidine kinase" evidence="20">
    <location>
        <begin position="1424"/>
        <end position="1651"/>
    </location>
</feature>
<keyword evidence="14" id="KW-0472">Membrane</keyword>
<evidence type="ECO:0000256" key="14">
    <source>
        <dbReference type="ARBA" id="ARBA00023136"/>
    </source>
</evidence>
<dbReference type="PANTHER" id="PTHR43642">
    <property type="entry name" value="HYBRID SIGNAL TRANSDUCTION HISTIDINE KINASE G"/>
    <property type="match status" value="1"/>
</dbReference>
<dbReference type="FunFam" id="3.30.565.10:FF:000010">
    <property type="entry name" value="Sensor histidine kinase RcsC"/>
    <property type="match status" value="1"/>
</dbReference>
<evidence type="ECO:0000256" key="11">
    <source>
        <dbReference type="ARBA" id="ARBA00022840"/>
    </source>
</evidence>
<keyword evidence="12" id="KW-1133">Transmembrane helix</keyword>
<evidence type="ECO:0000256" key="17">
    <source>
        <dbReference type="PROSITE-ProRule" id="PRU00110"/>
    </source>
</evidence>
<keyword evidence="6 18" id="KW-0597">Phosphoprotein</keyword>
<feature type="domain" description="Protein kinase" evidence="19">
    <location>
        <begin position="1"/>
        <end position="172"/>
    </location>
</feature>
<dbReference type="Gene3D" id="3.30.565.10">
    <property type="entry name" value="Histidine kinase-like ATPase, C-terminal domain"/>
    <property type="match status" value="1"/>
</dbReference>
<evidence type="ECO:0000256" key="15">
    <source>
        <dbReference type="ARBA" id="ARBA00024867"/>
    </source>
</evidence>
<protein>
    <recommendedName>
        <fullName evidence="16">Circadian input-output histidine kinase CikA</fullName>
        <ecNumber evidence="4">2.7.13.3</ecNumber>
    </recommendedName>
    <alternativeName>
        <fullName evidence="5">Stage 0 sporulation protein A homolog</fullName>
    </alternativeName>
</protein>
<dbReference type="InterPro" id="IPR008207">
    <property type="entry name" value="Sig_transdc_His_kin_Hpt_dom"/>
</dbReference>
<dbReference type="PANTHER" id="PTHR43642:SF1">
    <property type="entry name" value="HYBRID SIGNAL TRANSDUCTION HISTIDINE KINASE G"/>
    <property type="match status" value="1"/>
</dbReference>
<keyword evidence="24" id="KW-1185">Reference proteome</keyword>
<dbReference type="Pfam" id="PF02518">
    <property type="entry name" value="HATPase_c"/>
    <property type="match status" value="1"/>
</dbReference>
<evidence type="ECO:0000256" key="6">
    <source>
        <dbReference type="ARBA" id="ARBA00022553"/>
    </source>
</evidence>
<evidence type="ECO:0000256" key="7">
    <source>
        <dbReference type="ARBA" id="ARBA00022679"/>
    </source>
</evidence>
<dbReference type="SMART" id="SM00448">
    <property type="entry name" value="REC"/>
    <property type="match status" value="1"/>
</dbReference>
<sequence>MADYKKESLANLLSREKIETTLFLNLAIEICQGLTGWHAAQRVYPDLQPNNILITWDPLSVELRADKGNNPSQSYYYQAPEQTGRVLRKIDSRTNLYALGVIFYEMLTGTRPFESDDYVDVIYCHLAREALPANQVNPQLSQVLSDIVVKLMQKKMENRYQTVAGLKADLEICRKVMSISNSDVTIPTFKLGRYDITQNLSFSKNVLGRKSELAQLLQGFEEAKKGQQQLMFVTGYSGVGKTTLVNELRLHIGDSRVQFIQGKFDQFKKSIPYHSFIQAFDQLFKEILSQSKEDILRWEERILCAVSGNGKVITDIFPKLEMIIGPQEPVESLAANEAQYRLQRVFNQFLQGITSNTVPLILFLDDLQWADIHSLKLLEIIAAEKARIPLFLIGAYRDNEVHPGHPLSALIEKIRRENPTQIEVLLLKPLNLLQVRQQVIQVLGRKDEQAELFARLCHVKTGGNPFFMNQFITTLKDEGLIIYSAEQENWEVSLDQILNRSVTDNVIDFMVEKIEKLPLKSIEVLKWASCINNTFDIKTLAQTQGLTEEEVLGVLNEGIKEGLIIYQEDTREDFSEAFIEYSFLHDRVQQAANSLLSESEKKEICYQLGIWFLNNKPNFKNAKNLLEITDYLNYAQDRMSSSQETKLLARLNLEAGKRAKQSLAYESALDYLQRGMALLGSQIWENNHDMALELYTEGTETAYLCGEYALVDEYGEEVIRQETLLLNKAAIYIIRIESYTVQNRLFDAIETAREILCLLGIQIPQKPTRYDILWKYLQIKAALWGRNFDDLKAMPEMRDKTYLVIMRILTCTGIAAYSSSPRILMMLTLNVVLISLKHGTAPATPVAYAGYGHFLCTYMKKRELGYQFGKLAIELQAPMKSKAFQCKNHLLFEILVRHQREPIRYTLGGFPRHHEMGLNEGDLTSAGHVMMQYFVYLYLAGRELTDIKKVMEDYKDVLLRTGNTTSIMVCLMYLQGHVNLLESKPEPWILTGEYFQELEALPLYKETNDRTIIFNSYFNKMILSYLSGNYREALANIKVVEEYIDGAIGTFCIPVYHFYSVLIRLEILDRCSFFERFTQQKKYRSSLKELCGFLKAAPENILNKYWLIRAELAKGRGKPEQTLGYYDKSIQAALDHGFLPEEALANELAARYAFSSGRMRLAENYVREAIRGYGAWGWGGKAKKLQANYREILQDKEVSLDRFECAAASELPDFRRLDMETIIRASQALSEEIVLQDLLKKLIWLVLQNAGARKAYLLLERDGDYYIEAQGDAESEAVALPQDVLVKSREQLPQKILNYVVNARETLVLNKEEEIQQFLGELLSYRKTAKSMLCMPVESKGNMLGILYLENDLMDGAFSGEHLLVLKILVSQSAISIENARLYQNLEKRVEERTAQLKAKNFELKTTNLQLEQANQAKTEFLAKMSHEMRTPLHGIFGMASLIQKGRLLPEQGEHLKSIIDSAQVLLEIINQILDSSKVEANRIELEEKTFDITFLLEELIPGFLVKAQEKGLQVKIESTPDTFSGLRGDPLRIKQILANLLSNAIKFTEKGLIQVRYSVIPQNPATHEEGAPATLEMSIEDSGIGIPQDKLDYIFEDFTQVDSSISRKYGGTGLGLAITKKLLDLMKGSITVESRLGQGSKFQCRIPLRLSGENWTVNKEGNSNPPSKNCQFQDLGKLKVLVAEDDAVSRKYVQALLHYLGCNAKMVLNGLEVLEELKAREYDCVIMDKNMPELDGIETTRRIRRNEALTGKHLPIIALTASALAGDREKLLAAGMDYFITKPIHEAHLIQLLEGIQQGDLPRMSAHQPQSLLMDRSVFLAEAELYGDEVVLDIVEKFLTDYEKMLILIEETIQKADFERIRKNAHRLASTLSIFHSSELVSLAQGLEQKALDHELEDLRTGFRELKAKIGVFVLELMGIEGVLKQRIASK</sequence>
<dbReference type="SMART" id="SM00388">
    <property type="entry name" value="HisKA"/>
    <property type="match status" value="1"/>
</dbReference>
<keyword evidence="13" id="KW-0902">Two-component regulatory system</keyword>
<dbReference type="CDD" id="cd00082">
    <property type="entry name" value="HisKA"/>
    <property type="match status" value="1"/>
</dbReference>
<dbReference type="STRING" id="768706.Desor_4540"/>
<name>G7W9M9_DESOD</name>
<dbReference type="InterPro" id="IPR053159">
    <property type="entry name" value="Hybrid_Histidine_Kinase"/>
</dbReference>
<dbReference type="SUPFAM" id="SSF47226">
    <property type="entry name" value="Histidine-containing phosphotransfer domain, HPT domain"/>
    <property type="match status" value="1"/>
</dbReference>
<dbReference type="Pfam" id="PF00069">
    <property type="entry name" value="Pkinase"/>
    <property type="match status" value="1"/>
</dbReference>
<evidence type="ECO:0000313" key="24">
    <source>
        <dbReference type="Proteomes" id="UP000006346"/>
    </source>
</evidence>
<comment type="catalytic activity">
    <reaction evidence="1">
        <text>ATP + protein L-histidine = ADP + protein N-phospho-L-histidine.</text>
        <dbReference type="EC" id="2.7.13.3"/>
    </reaction>
</comment>
<dbReference type="Gene3D" id="3.30.450.40">
    <property type="match status" value="1"/>
</dbReference>
<dbReference type="Pfam" id="PF01627">
    <property type="entry name" value="Hpt"/>
    <property type="match status" value="1"/>
</dbReference>
<dbReference type="Gene3D" id="3.40.50.300">
    <property type="entry name" value="P-loop containing nucleotide triphosphate hydrolases"/>
    <property type="match status" value="1"/>
</dbReference>
<dbReference type="PROSITE" id="PS50011">
    <property type="entry name" value="PROTEIN_KINASE_DOM"/>
    <property type="match status" value="1"/>
</dbReference>
<dbReference type="eggNOG" id="COG2205">
    <property type="taxonomic scope" value="Bacteria"/>
</dbReference>
<evidence type="ECO:0000259" key="21">
    <source>
        <dbReference type="PROSITE" id="PS50110"/>
    </source>
</evidence>
<proteinExistence type="inferred from homology"/>
<dbReference type="SUPFAM" id="SSF47384">
    <property type="entry name" value="Homodimeric domain of signal transducing histidine kinase"/>
    <property type="match status" value="1"/>
</dbReference>
<dbReference type="eggNOG" id="COG3899">
    <property type="taxonomic scope" value="Bacteria"/>
</dbReference>
<dbReference type="Pfam" id="PF00072">
    <property type="entry name" value="Response_reg"/>
    <property type="match status" value="1"/>
</dbReference>
<dbReference type="EMBL" id="CP003108">
    <property type="protein sequence ID" value="AET69946.1"/>
    <property type="molecule type" value="Genomic_DNA"/>
</dbReference>
<reference evidence="24" key="1">
    <citation type="submission" date="2011-11" db="EMBL/GenBank/DDBJ databases">
        <title>Complete sequence of Desulfosporosinus orientis DSM 765.</title>
        <authorList>
            <person name="Lucas S."/>
            <person name="Han J."/>
            <person name="Lapidus A."/>
            <person name="Cheng J.-F."/>
            <person name="Goodwin L."/>
            <person name="Pitluck S."/>
            <person name="Peters L."/>
            <person name="Ovchinnikova G."/>
            <person name="Teshima H."/>
            <person name="Detter J.C."/>
            <person name="Han C."/>
            <person name="Tapia R."/>
            <person name="Land M."/>
            <person name="Hauser L."/>
            <person name="Kyrpides N."/>
            <person name="Ivanova N."/>
            <person name="Pagani I."/>
            <person name="Pester M."/>
            <person name="Spring S."/>
            <person name="Ollivier B."/>
            <person name="Rattei T."/>
            <person name="Klenk H.-P."/>
            <person name="Wagner M."/>
            <person name="Loy A."/>
            <person name="Woyke T."/>
        </authorList>
    </citation>
    <scope>NUCLEOTIDE SEQUENCE [LARGE SCALE GENOMIC DNA]</scope>
    <source>
        <strain evidence="24">ATCC 19365 / DSM 765 / NCIMB 8382 / VKM B-1628</strain>
    </source>
</reference>
<dbReference type="PRINTS" id="PR00344">
    <property type="entry name" value="BCTRLSENSOR"/>
</dbReference>
<dbReference type="InterPro" id="IPR004358">
    <property type="entry name" value="Sig_transdc_His_kin-like_C"/>
</dbReference>
<accession>G7W9M9</accession>
<dbReference type="Gene3D" id="1.20.120.160">
    <property type="entry name" value="HPT domain"/>
    <property type="match status" value="1"/>
</dbReference>
<dbReference type="SUPFAM" id="SSF55874">
    <property type="entry name" value="ATPase domain of HSP90 chaperone/DNA topoisomerase II/histidine kinase"/>
    <property type="match status" value="1"/>
</dbReference>
<evidence type="ECO:0000256" key="12">
    <source>
        <dbReference type="ARBA" id="ARBA00022989"/>
    </source>
</evidence>
<evidence type="ECO:0000256" key="2">
    <source>
        <dbReference type="ARBA" id="ARBA00004370"/>
    </source>
</evidence>
<dbReference type="InterPro" id="IPR036097">
    <property type="entry name" value="HisK_dim/P_sf"/>
</dbReference>
<dbReference type="PROSITE" id="PS50894">
    <property type="entry name" value="HPT"/>
    <property type="match status" value="1"/>
</dbReference>
<dbReference type="GO" id="GO:0000155">
    <property type="term" value="F:phosphorelay sensor kinase activity"/>
    <property type="evidence" value="ECO:0007669"/>
    <property type="project" value="InterPro"/>
</dbReference>
<evidence type="ECO:0000256" key="1">
    <source>
        <dbReference type="ARBA" id="ARBA00000085"/>
    </source>
</evidence>
<dbReference type="InterPro" id="IPR001789">
    <property type="entry name" value="Sig_transdc_resp-reg_receiver"/>
</dbReference>
<evidence type="ECO:0000256" key="18">
    <source>
        <dbReference type="PROSITE-ProRule" id="PRU00169"/>
    </source>
</evidence>
<evidence type="ECO:0000259" key="19">
    <source>
        <dbReference type="PROSITE" id="PS50011"/>
    </source>
</evidence>
<dbReference type="eggNOG" id="COG0784">
    <property type="taxonomic scope" value="Bacteria"/>
</dbReference>
<evidence type="ECO:0000256" key="13">
    <source>
        <dbReference type="ARBA" id="ARBA00023012"/>
    </source>
</evidence>
<dbReference type="SMART" id="SM00065">
    <property type="entry name" value="GAF"/>
    <property type="match status" value="1"/>
</dbReference>
<dbReference type="eggNOG" id="COG2198">
    <property type="taxonomic scope" value="Bacteria"/>
</dbReference>
<dbReference type="InterPro" id="IPR005467">
    <property type="entry name" value="His_kinase_dom"/>
</dbReference>
<dbReference type="SMART" id="SM00387">
    <property type="entry name" value="HATPase_c"/>
    <property type="match status" value="1"/>
</dbReference>
<dbReference type="InterPro" id="IPR036641">
    <property type="entry name" value="HPT_dom_sf"/>
</dbReference>
<evidence type="ECO:0000256" key="8">
    <source>
        <dbReference type="ARBA" id="ARBA00022692"/>
    </source>
</evidence>
<comment type="similarity">
    <text evidence="3">In the N-terminal section; belongs to the phytochrome family.</text>
</comment>
<evidence type="ECO:0000256" key="5">
    <source>
        <dbReference type="ARBA" id="ARBA00018672"/>
    </source>
</evidence>
<dbReference type="HOGENOM" id="CLU_000445_34_2_9"/>
<dbReference type="CDD" id="cd16922">
    <property type="entry name" value="HATPase_EvgS-ArcB-TorS-like"/>
    <property type="match status" value="1"/>
</dbReference>
<organism evidence="23 24">
    <name type="scientific">Desulfosporosinus orientis (strain ATCC 19365 / DSM 765 / NCIMB 8382 / VKM B-1628 / Singapore I)</name>
    <name type="common">Desulfotomaculum orientis</name>
    <dbReference type="NCBI Taxonomy" id="768706"/>
    <lineage>
        <taxon>Bacteria</taxon>
        <taxon>Bacillati</taxon>
        <taxon>Bacillota</taxon>
        <taxon>Clostridia</taxon>
        <taxon>Eubacteriales</taxon>
        <taxon>Desulfitobacteriaceae</taxon>
        <taxon>Desulfosporosinus</taxon>
    </lineage>
</organism>
<feature type="domain" description="Response regulatory" evidence="21">
    <location>
        <begin position="1680"/>
        <end position="1798"/>
    </location>
</feature>